<dbReference type="Gene3D" id="3.80.10.10">
    <property type="entry name" value="Ribonuclease Inhibitor"/>
    <property type="match status" value="6"/>
</dbReference>
<dbReference type="PANTHER" id="PTHR27008:SF593">
    <property type="entry name" value="OS02G0615800 PROTEIN"/>
    <property type="match status" value="1"/>
</dbReference>
<dbReference type="InterPro" id="IPR051809">
    <property type="entry name" value="Plant_receptor-like_S/T_kinase"/>
</dbReference>
<evidence type="ECO:0000256" key="1">
    <source>
        <dbReference type="ARBA" id="ARBA00004167"/>
    </source>
</evidence>
<dbReference type="PROSITE" id="PS51450">
    <property type="entry name" value="LRR"/>
    <property type="match status" value="2"/>
</dbReference>
<feature type="transmembrane region" description="Helical" evidence="10">
    <location>
        <begin position="1308"/>
        <end position="1331"/>
    </location>
</feature>
<dbReference type="GO" id="GO:0050832">
    <property type="term" value="P:defense response to fungus"/>
    <property type="evidence" value="ECO:0007669"/>
    <property type="project" value="UniProtKB-ARBA"/>
</dbReference>
<name>A0A9J6ABZ9_SOLCO</name>
<protein>
    <recommendedName>
        <fullName evidence="11">Protein kinase domain-containing protein</fullName>
    </recommendedName>
</protein>
<keyword evidence="5 10" id="KW-0812">Transmembrane</keyword>
<keyword evidence="4" id="KW-0433">Leucine-rich repeat</keyword>
<dbReference type="Pfam" id="PF13855">
    <property type="entry name" value="LRR_8"/>
    <property type="match status" value="3"/>
</dbReference>
<dbReference type="SUPFAM" id="SSF52058">
    <property type="entry name" value="L domain-like"/>
    <property type="match status" value="2"/>
</dbReference>
<proteinExistence type="inferred from homology"/>
<evidence type="ECO:0000313" key="13">
    <source>
        <dbReference type="Proteomes" id="UP000824120"/>
    </source>
</evidence>
<evidence type="ECO:0000259" key="11">
    <source>
        <dbReference type="PROSITE" id="PS50011"/>
    </source>
</evidence>
<dbReference type="InterPro" id="IPR011009">
    <property type="entry name" value="Kinase-like_dom_sf"/>
</dbReference>
<comment type="caution">
    <text evidence="12">The sequence shown here is derived from an EMBL/GenBank/DDBJ whole genome shotgun (WGS) entry which is preliminary data.</text>
</comment>
<dbReference type="PROSITE" id="PS50011">
    <property type="entry name" value="PROTEIN_KINASE_DOM"/>
    <property type="match status" value="2"/>
</dbReference>
<evidence type="ECO:0000256" key="9">
    <source>
        <dbReference type="ARBA" id="ARBA00023136"/>
    </source>
</evidence>
<dbReference type="Pfam" id="PF08263">
    <property type="entry name" value="LRRNT_2"/>
    <property type="match status" value="1"/>
</dbReference>
<reference evidence="12 13" key="1">
    <citation type="submission" date="2020-09" db="EMBL/GenBank/DDBJ databases">
        <title>De no assembly of potato wild relative species, Solanum commersonii.</title>
        <authorList>
            <person name="Cho K."/>
        </authorList>
    </citation>
    <scope>NUCLEOTIDE SEQUENCE [LARGE SCALE GENOMIC DNA]</scope>
    <source>
        <strain evidence="12">LZ3.2</strain>
        <tissue evidence="12">Leaf</tissue>
    </source>
</reference>
<dbReference type="Pfam" id="PF00560">
    <property type="entry name" value="LRR_1"/>
    <property type="match status" value="8"/>
</dbReference>
<dbReference type="EMBL" id="JACXVP010000002">
    <property type="protein sequence ID" value="KAG5622173.1"/>
    <property type="molecule type" value="Genomic_DNA"/>
</dbReference>
<gene>
    <name evidence="12" type="ORF">H5410_007391</name>
</gene>
<keyword evidence="3" id="KW-0597">Phosphoprotein</keyword>
<dbReference type="FunFam" id="1.10.510.10:FF:001387">
    <property type="entry name" value="LRR receptor-like serine/threonine-protein kinase FLS2"/>
    <property type="match status" value="2"/>
</dbReference>
<feature type="transmembrane region" description="Helical" evidence="10">
    <location>
        <begin position="158"/>
        <end position="180"/>
    </location>
</feature>
<dbReference type="Gene3D" id="1.10.510.10">
    <property type="entry name" value="Transferase(Phosphotransferase) domain 1"/>
    <property type="match status" value="2"/>
</dbReference>
<dbReference type="InterPro" id="IPR003591">
    <property type="entry name" value="Leu-rich_rpt_typical-subtyp"/>
</dbReference>
<dbReference type="FunFam" id="3.80.10.10:FF:000722">
    <property type="entry name" value="Leucine-rich repeat receptor-like protein kinase"/>
    <property type="match status" value="1"/>
</dbReference>
<keyword evidence="7" id="KW-0677">Repeat</keyword>
<keyword evidence="9 10" id="KW-0472">Membrane</keyword>
<dbReference type="Gene3D" id="3.30.200.20">
    <property type="entry name" value="Phosphorylase Kinase, domain 1"/>
    <property type="match status" value="2"/>
</dbReference>
<dbReference type="GO" id="GO:0005524">
    <property type="term" value="F:ATP binding"/>
    <property type="evidence" value="ECO:0007669"/>
    <property type="project" value="InterPro"/>
</dbReference>
<keyword evidence="8 10" id="KW-1133">Transmembrane helix</keyword>
<keyword evidence="6" id="KW-0732">Signal</keyword>
<dbReference type="FunFam" id="3.30.200.20:FF:001009">
    <property type="entry name" value="LRR receptor-like serine/threonine-protein kinase FLS2"/>
    <property type="match status" value="2"/>
</dbReference>
<evidence type="ECO:0000256" key="2">
    <source>
        <dbReference type="ARBA" id="ARBA00008684"/>
    </source>
</evidence>
<dbReference type="GO" id="GO:0016020">
    <property type="term" value="C:membrane"/>
    <property type="evidence" value="ECO:0007669"/>
    <property type="project" value="UniProtKB-SubCell"/>
</dbReference>
<dbReference type="Pfam" id="PF00069">
    <property type="entry name" value="Pkinase"/>
    <property type="match status" value="2"/>
</dbReference>
<evidence type="ECO:0000256" key="4">
    <source>
        <dbReference type="ARBA" id="ARBA00022614"/>
    </source>
</evidence>
<dbReference type="SUPFAM" id="SSF52047">
    <property type="entry name" value="RNI-like"/>
    <property type="match status" value="1"/>
</dbReference>
<evidence type="ECO:0000256" key="3">
    <source>
        <dbReference type="ARBA" id="ARBA00022553"/>
    </source>
</evidence>
<dbReference type="InterPro" id="IPR001611">
    <property type="entry name" value="Leu-rich_rpt"/>
</dbReference>
<evidence type="ECO:0000256" key="5">
    <source>
        <dbReference type="ARBA" id="ARBA00022692"/>
    </source>
</evidence>
<dbReference type="PROSITE" id="PS00108">
    <property type="entry name" value="PROTEIN_KINASE_ST"/>
    <property type="match status" value="2"/>
</dbReference>
<evidence type="ECO:0000256" key="8">
    <source>
        <dbReference type="ARBA" id="ARBA00022989"/>
    </source>
</evidence>
<dbReference type="FunFam" id="3.80.10.10:FF:000095">
    <property type="entry name" value="LRR receptor-like serine/threonine-protein kinase GSO1"/>
    <property type="match status" value="2"/>
</dbReference>
<comment type="similarity">
    <text evidence="2">Belongs to the protein kinase superfamily. Ser/Thr protein kinase family.</text>
</comment>
<dbReference type="SMART" id="SM00220">
    <property type="entry name" value="S_TKc"/>
    <property type="match status" value="2"/>
</dbReference>
<dbReference type="SMART" id="SM00369">
    <property type="entry name" value="LRR_TYP"/>
    <property type="match status" value="15"/>
</dbReference>
<dbReference type="GO" id="GO:0004672">
    <property type="term" value="F:protein kinase activity"/>
    <property type="evidence" value="ECO:0007669"/>
    <property type="project" value="InterPro"/>
</dbReference>
<dbReference type="CDD" id="cd14066">
    <property type="entry name" value="STKc_IRAK"/>
    <property type="match status" value="2"/>
</dbReference>
<dbReference type="InterPro" id="IPR008271">
    <property type="entry name" value="Ser/Thr_kinase_AS"/>
</dbReference>
<sequence length="1663" mass="183326">MVQEIDMSNNNLSGSIPRSLERCKNLFSLDLSGNMLSGPAPGEILTKLSELVFLNLSKNRLEGSLPEIAGLSHLRSLDVSQNKFKGIIPERFANMTALKYLNLSFNQLEGHIPKGGVFKNIRSEDLLGNPSLCGTKFLSPCNIKRNRTSSHGFSKKTWIILAALGSVFILILLVLGIFLFHRYMKKKKKVNDTEDTNLKYTAALSLQRFYQKDLEHATNNFSPENIIGASSLSTVYKGTLEDGKIVAVKKLNHQFSPESGKCFDREVKTLSQLRHRNLVKVLGYAWESKKLKALVLEYMENGNLDNMIYGQVEDDWTLSNRIDILFSVASGLSYLHSGYDFPIVHCDMKPSNILLDKNMEAHVSDFGTARMLGIHLQDGSSISSASAFEGTIGYMAPEFAYMRKVTTKVDVFSFGVIVMEIITKRRPTSLTRADELPMTLHQIVQNALAIGINKLVQIVDPNLASYVSKKQDVVEGLLNLALSCTSADPEDRPDMEQVLSSLSKLSKMDCMPSHLSTGVSLSSQLRYNGLIKDWVGVSTASCCVGSSSFNLFSNCLREEKKFECGEALSFGQTPSLEAEVAALKAFKNSISNDPFGALVDWTDANHICNWSGIICDPSSNHVINISLVGMQLKGEISPFLGNLSKLQVLDLTLNSFTGNIPAKLGHCTELVQLILYRNFLSGEIPTELGNLKNLQLLNFGNNSLSGRIPESICNCTELLLVSLINNSLTGKLPSEIGNLANLQLFEAYRNNLVGSIPTSIGMLTALQTLDLSSNQFSGPIPPEIGNLSSLEFLQLHHNFLSGKIPSELGLCFNLVILDMYNNQFTGGVPPELGNLENLHRLRLYNNKLNSSIPASLFHLKSLTHLGLSHNEQTGSLPPELGLLYNLKNLTASNNLLEGPIPSSITNCSHLRVLTLTFNRITGKIPNRLGKLSNLTFLSLGSNKMLGEIPDDLFNCSMLEVLDLSGNNFSGKLKPMIGRLSKLRVLRSHSNSFLGPIPPEIGKLSQLIDLVLHKNSFSGVIPPELSKLSNLQGLSLSDNKLEGELPVQLFELTRLYELLLQNNNFFGPIPNQISKLESLSLLDLSGNKLNGTIPESMVSLRRLTTLDVSHNLLTGTLSRAVLASMRSMQFYLNVSSNLLDGEIPYEIGMLEMVQGIDMSNNNLSGNIPRSLGLCKNLFSLDLSGNMLSGPAPGETLTKLSELVFLNLSRNRLEGKLPDMEGLPHLRSLDLSQNKFKGIIPERFANMPALIYLNLSFNQLEGHIPKGGVFDNLRSADLQGNPSLCGTEFLSPCSIKRNQTSSHGFSKKTWIILGPVLVLILHVVGIFLCHLYMKKQKVKDTEDIIPNYTSTLSLQRFYQKDLEHATDNFSPQNIIGASSLSNVYKGTLEGGKIVAVKKLNLQFSAEIHKCFDREVKTLSQLKHRNLVKVLGYAWESKKLMAVILEYMENGNLDSFIYGQMADEWTLSNRIDILVSVASGLSYLHSGYDFPIVHCDLKPSNILLDKNMEAHVSDFGTARMLGIHHQDGSSISSASAFEGTIGYMAPEFAYMRKVTTKVDVFSFGVIVMEIITKRRPTSLTGADKLPMTLNQVVQNALANGISKLVQIVDPNLASHVSKNQEIVEGLLNLALSCTSPNPEDRPDMEQVLSSLSKLSKMESMHSHACL</sequence>
<dbReference type="FunFam" id="3.80.10.10:FF:000676">
    <property type="entry name" value="LRR receptor-like serine/threonine-protein kinase FLS2"/>
    <property type="match status" value="1"/>
</dbReference>
<evidence type="ECO:0000256" key="10">
    <source>
        <dbReference type="SAM" id="Phobius"/>
    </source>
</evidence>
<feature type="non-terminal residue" evidence="12">
    <location>
        <position position="1663"/>
    </location>
</feature>
<dbReference type="InterPro" id="IPR013210">
    <property type="entry name" value="LRR_N_plant-typ"/>
</dbReference>
<dbReference type="InterPro" id="IPR032675">
    <property type="entry name" value="LRR_dom_sf"/>
</dbReference>
<evidence type="ECO:0000256" key="7">
    <source>
        <dbReference type="ARBA" id="ARBA00022737"/>
    </source>
</evidence>
<organism evidence="12 13">
    <name type="scientific">Solanum commersonii</name>
    <name type="common">Commerson's wild potato</name>
    <name type="synonym">Commerson's nightshade</name>
    <dbReference type="NCBI Taxonomy" id="4109"/>
    <lineage>
        <taxon>Eukaryota</taxon>
        <taxon>Viridiplantae</taxon>
        <taxon>Streptophyta</taxon>
        <taxon>Embryophyta</taxon>
        <taxon>Tracheophyta</taxon>
        <taxon>Spermatophyta</taxon>
        <taxon>Magnoliopsida</taxon>
        <taxon>eudicotyledons</taxon>
        <taxon>Gunneridae</taxon>
        <taxon>Pentapetalae</taxon>
        <taxon>asterids</taxon>
        <taxon>lamiids</taxon>
        <taxon>Solanales</taxon>
        <taxon>Solanaceae</taxon>
        <taxon>Solanoideae</taxon>
        <taxon>Solaneae</taxon>
        <taxon>Solanum</taxon>
    </lineage>
</organism>
<dbReference type="SUPFAM" id="SSF56112">
    <property type="entry name" value="Protein kinase-like (PK-like)"/>
    <property type="match status" value="2"/>
</dbReference>
<keyword evidence="13" id="KW-1185">Reference proteome</keyword>
<dbReference type="Proteomes" id="UP000824120">
    <property type="component" value="Chromosome 2"/>
</dbReference>
<evidence type="ECO:0000313" key="12">
    <source>
        <dbReference type="EMBL" id="KAG5622173.1"/>
    </source>
</evidence>
<dbReference type="PANTHER" id="PTHR27008">
    <property type="entry name" value="OS04G0122200 PROTEIN"/>
    <property type="match status" value="1"/>
</dbReference>
<accession>A0A9J6ABZ9</accession>
<feature type="domain" description="Protein kinase" evidence="11">
    <location>
        <begin position="221"/>
        <end position="505"/>
    </location>
</feature>
<feature type="domain" description="Protein kinase" evidence="11">
    <location>
        <begin position="1367"/>
        <end position="1663"/>
    </location>
</feature>
<comment type="subcellular location">
    <subcellularLocation>
        <location evidence="1">Membrane</location>
        <topology evidence="1">Single-pass membrane protein</topology>
    </subcellularLocation>
</comment>
<dbReference type="FunFam" id="3.80.10.10:FF:000905">
    <property type="entry name" value="Receptor-like protein kinase 7"/>
    <property type="match status" value="1"/>
</dbReference>
<dbReference type="OrthoDB" id="676979at2759"/>
<dbReference type="InterPro" id="IPR000719">
    <property type="entry name" value="Prot_kinase_dom"/>
</dbReference>
<evidence type="ECO:0000256" key="6">
    <source>
        <dbReference type="ARBA" id="ARBA00022729"/>
    </source>
</evidence>